<reference evidence="4 5" key="1">
    <citation type="submission" date="2014-02" db="EMBL/GenBank/DDBJ databases">
        <title>Expanding our view of genomic diversity in Candidatus Accumulibacter clades.</title>
        <authorList>
            <person name="Skennerton C.T."/>
            <person name="Barr J.J."/>
            <person name="Slater F.R."/>
            <person name="Bond P.L."/>
            <person name="Tyson G.W."/>
        </authorList>
    </citation>
    <scope>NUCLEOTIDE SEQUENCE [LARGE SCALE GENOMIC DNA]</scope>
    <source>
        <strain evidence="5">BA-92</strain>
    </source>
</reference>
<evidence type="ECO:0000259" key="3">
    <source>
        <dbReference type="Pfam" id="PF13808"/>
    </source>
</evidence>
<gene>
    <name evidence="4" type="ORF">AW10_04031</name>
</gene>
<accession>A0A011PJ64</accession>
<keyword evidence="2" id="KW-1133">Transmembrane helix</keyword>
<evidence type="ECO:0000313" key="5">
    <source>
        <dbReference type="Proteomes" id="UP000021816"/>
    </source>
</evidence>
<keyword evidence="2" id="KW-0472">Membrane</keyword>
<keyword evidence="2" id="KW-0812">Transmembrane</keyword>
<organism evidence="4 5">
    <name type="scientific">Candidatus Accumulibacter appositus</name>
    <dbReference type="NCBI Taxonomy" id="1454003"/>
    <lineage>
        <taxon>Bacteria</taxon>
        <taxon>Pseudomonadati</taxon>
        <taxon>Pseudomonadota</taxon>
        <taxon>Betaproteobacteria</taxon>
        <taxon>Candidatus Accumulibacter</taxon>
    </lineage>
</organism>
<feature type="compositionally biased region" description="Basic residues" evidence="1">
    <location>
        <begin position="1"/>
        <end position="18"/>
    </location>
</feature>
<protein>
    <submittedName>
        <fullName evidence="4">Transposase</fullName>
    </submittedName>
</protein>
<evidence type="ECO:0000313" key="4">
    <source>
        <dbReference type="EMBL" id="EXI77087.1"/>
    </source>
</evidence>
<feature type="domain" description="H repeat-associated protein N-terminal" evidence="3">
    <location>
        <begin position="81"/>
        <end position="166"/>
    </location>
</feature>
<dbReference type="InterPro" id="IPR032806">
    <property type="entry name" value="YbfD_N"/>
</dbReference>
<dbReference type="Pfam" id="PF13808">
    <property type="entry name" value="DDE_Tnp_1_assoc"/>
    <property type="match status" value="1"/>
</dbReference>
<dbReference type="PATRIC" id="fig|1454003.3.peg.4091"/>
<dbReference type="EMBL" id="JEMX01000119">
    <property type="protein sequence ID" value="EXI77087.1"/>
    <property type="molecule type" value="Genomic_DNA"/>
</dbReference>
<feature type="region of interest" description="Disordered" evidence="1">
    <location>
        <begin position="1"/>
        <end position="46"/>
    </location>
</feature>
<evidence type="ECO:0000256" key="1">
    <source>
        <dbReference type="SAM" id="MobiDB-lite"/>
    </source>
</evidence>
<comment type="caution">
    <text evidence="4">The sequence shown here is derived from an EMBL/GenBank/DDBJ whole genome shotgun (WGS) entry which is preliminary data.</text>
</comment>
<dbReference type="STRING" id="1454003.AW10_04031"/>
<sequence>MSKPCRRPTRVAIKKLRSEKKQQEKALNAKLRASGQVPHSPTPLPNSCSALATVEEEKEAREDAVSKQVRVLRKELPTLLAQLEQIPDPRDPRKRRHKLTSLLLYGLLMFVFQFASRRETNREISHPQFMATLHLLFPEIETLPHADTLFRLLRDIDLDYLEQAHVDLVKRLIRGKSFRRYLIHHCYPIAIDGSQKLAGDTLWAEELLQRTVGKDETRHTQYFVYVLEASLVFHSGLVIPLLSEFLEHALGNTEAQKQDCELRGFVRLSDRLKTWFPRLPILLLLDGLYANGPVMQCCRDYHWQFMIVLKDKDLSTVWQEFHALHALKPQALQRCWGRRRPHFTWVNDIDYAFGSNGRQRLKLHVVVCEESWEWIDQQATTVTQTGRHAWLSSQPLSQDNVHERCNLGARHRWGIEAGFLVEKCQGYHYEHAFALDWNAMRGYHLLMRLAHGFNTLARFTRQLRKLYQELGVRGAIGFIRSSCAAPWLDPARMRVLLAEPFLLQLE</sequence>
<dbReference type="Proteomes" id="UP000021816">
    <property type="component" value="Unassembled WGS sequence"/>
</dbReference>
<feature type="transmembrane region" description="Helical" evidence="2">
    <location>
        <begin position="99"/>
        <end position="116"/>
    </location>
</feature>
<name>A0A011PJ64_9PROT</name>
<dbReference type="AlphaFoldDB" id="A0A011PJ64"/>
<evidence type="ECO:0000256" key="2">
    <source>
        <dbReference type="SAM" id="Phobius"/>
    </source>
</evidence>
<proteinExistence type="predicted"/>